<dbReference type="SUPFAM" id="SSF54637">
    <property type="entry name" value="Thioesterase/thiol ester dehydrase-isomerase"/>
    <property type="match status" value="1"/>
</dbReference>
<evidence type="ECO:0000313" key="3">
    <source>
        <dbReference type="EMBL" id="PKY08790.1"/>
    </source>
</evidence>
<dbReference type="EMBL" id="MSFM01000001">
    <property type="protein sequence ID" value="PKY08790.1"/>
    <property type="molecule type" value="Genomic_DNA"/>
</dbReference>
<dbReference type="PANTHER" id="PTHR12475">
    <property type="match status" value="1"/>
</dbReference>
<dbReference type="InterPro" id="IPR029069">
    <property type="entry name" value="HotDog_dom_sf"/>
</dbReference>
<proteinExistence type="inferred from homology"/>
<keyword evidence="4" id="KW-1185">Reference proteome</keyword>
<accession>A0A2I1DFZ9</accession>
<dbReference type="GeneID" id="36548268"/>
<organism evidence="3 4">
    <name type="scientific">Aspergillus campestris (strain IBT 28561)</name>
    <dbReference type="NCBI Taxonomy" id="1392248"/>
    <lineage>
        <taxon>Eukaryota</taxon>
        <taxon>Fungi</taxon>
        <taxon>Dikarya</taxon>
        <taxon>Ascomycota</taxon>
        <taxon>Pezizomycotina</taxon>
        <taxon>Eurotiomycetes</taxon>
        <taxon>Eurotiomycetidae</taxon>
        <taxon>Eurotiales</taxon>
        <taxon>Aspergillaceae</taxon>
        <taxon>Aspergillus</taxon>
        <taxon>Aspergillus subgen. Circumdati</taxon>
    </lineage>
</organism>
<evidence type="ECO:0000256" key="2">
    <source>
        <dbReference type="SAM" id="MobiDB-lite"/>
    </source>
</evidence>
<gene>
    <name evidence="3" type="ORF">P168DRAFT_323856</name>
</gene>
<sequence length="344" mass="38700">MVTTSHIDSVRELLSSASASIPWKTLTLLLAIVNLKNLPFIWHLRILRHFWGNIRWKTDHPYFPKGTAIATHTGKPTHPVFTAFGITSRTPMWETDYNFHKSNSTYFSDLDVARTALVTRLYSPGVGLVSKELDAEFAAAARKEGKKPPASKAMYIALGSVYCNFKREIKPFEKYEIESKTIAWDQKWMYVMSFFLRPAPRKGGQRVLFATALSKYVAKKGRLTVSPERVMRASGFLPPRPEGVAAETPAESSAEVSGVGTPAGEGITASAAGVDGSLVREVLQMKEGDIPERATLEKERTENTESWDADEWTWERIEEERLRGLRVVEGYASLDTKLLEEWER</sequence>
<dbReference type="VEuPathDB" id="FungiDB:P168DRAFT_323856"/>
<comment type="similarity">
    <text evidence="1">Belongs to the lcsJ thioesterase family.</text>
</comment>
<evidence type="ECO:0000313" key="4">
    <source>
        <dbReference type="Proteomes" id="UP000234254"/>
    </source>
</evidence>
<name>A0A2I1DFZ9_ASPC2</name>
<dbReference type="OrthoDB" id="5396at2759"/>
<evidence type="ECO:0000256" key="1">
    <source>
        <dbReference type="ARBA" id="ARBA00038476"/>
    </source>
</evidence>
<dbReference type="PANTHER" id="PTHR12475:SF4">
    <property type="entry name" value="PROTEIN THEM6"/>
    <property type="match status" value="1"/>
</dbReference>
<comment type="caution">
    <text evidence="3">The sequence shown here is derived from an EMBL/GenBank/DDBJ whole genome shotgun (WGS) entry which is preliminary data.</text>
</comment>
<dbReference type="Proteomes" id="UP000234254">
    <property type="component" value="Unassembled WGS sequence"/>
</dbReference>
<feature type="region of interest" description="Disordered" evidence="2">
    <location>
        <begin position="234"/>
        <end position="260"/>
    </location>
</feature>
<dbReference type="Pfam" id="PF13279">
    <property type="entry name" value="4HBT_2"/>
    <property type="match status" value="1"/>
</dbReference>
<dbReference type="CDD" id="cd00586">
    <property type="entry name" value="4HBT"/>
    <property type="match status" value="1"/>
</dbReference>
<dbReference type="Gene3D" id="3.10.129.10">
    <property type="entry name" value="Hotdog Thioesterase"/>
    <property type="match status" value="1"/>
</dbReference>
<dbReference type="InterPro" id="IPR051490">
    <property type="entry name" value="THEM6_lcsJ_thioesterase"/>
</dbReference>
<dbReference type="AlphaFoldDB" id="A0A2I1DFZ9"/>
<evidence type="ECO:0008006" key="5">
    <source>
        <dbReference type="Google" id="ProtNLM"/>
    </source>
</evidence>
<reference evidence="3" key="1">
    <citation type="submission" date="2016-12" db="EMBL/GenBank/DDBJ databases">
        <title>The genomes of Aspergillus section Nigri reveals drivers in fungal speciation.</title>
        <authorList>
            <consortium name="DOE Joint Genome Institute"/>
            <person name="Vesth T.C."/>
            <person name="Nybo J."/>
            <person name="Theobald S."/>
            <person name="Brandl J."/>
            <person name="Frisvad J.C."/>
            <person name="Nielsen K.F."/>
            <person name="Lyhne E.K."/>
            <person name="Kogle M.E."/>
            <person name="Kuo A."/>
            <person name="Riley R."/>
            <person name="Clum A."/>
            <person name="Nolan M."/>
            <person name="Lipzen A."/>
            <person name="Salamov A."/>
            <person name="Henrissat B."/>
            <person name="Wiebenga A."/>
            <person name="De vries R.P."/>
            <person name="Grigoriev I.V."/>
            <person name="Mortensen U.H."/>
            <person name="Andersen M.R."/>
            <person name="Baker S.E."/>
        </authorList>
    </citation>
    <scope>NUCLEOTIDE SEQUENCE</scope>
    <source>
        <strain evidence="3">IBT 28561</strain>
    </source>
</reference>
<protein>
    <recommendedName>
        <fullName evidence="5">Capsule polysaccharide biosynthesis protein</fullName>
    </recommendedName>
</protein>
<dbReference type="RefSeq" id="XP_024697384.1">
    <property type="nucleotide sequence ID" value="XM_024840744.1"/>
</dbReference>